<reference evidence="1" key="1">
    <citation type="journal article" date="2021" name="PeerJ">
        <title>Extensive microbial diversity within the chicken gut microbiome revealed by metagenomics and culture.</title>
        <authorList>
            <person name="Gilroy R."/>
            <person name="Ravi A."/>
            <person name="Getino M."/>
            <person name="Pursley I."/>
            <person name="Horton D.L."/>
            <person name="Alikhan N.F."/>
            <person name="Baker D."/>
            <person name="Gharbi K."/>
            <person name="Hall N."/>
            <person name="Watson M."/>
            <person name="Adriaenssens E.M."/>
            <person name="Foster-Nyarko E."/>
            <person name="Jarju S."/>
            <person name="Secka A."/>
            <person name="Antonio M."/>
            <person name="Oren A."/>
            <person name="Chaudhuri R.R."/>
            <person name="La Ragione R."/>
            <person name="Hildebrand F."/>
            <person name="Pallen M.J."/>
        </authorList>
    </citation>
    <scope>NUCLEOTIDE SEQUENCE</scope>
    <source>
        <strain evidence="1">5032</strain>
    </source>
</reference>
<dbReference type="EMBL" id="DWZD01000053">
    <property type="protein sequence ID" value="HJA79940.1"/>
    <property type="molecule type" value="Genomic_DNA"/>
</dbReference>
<evidence type="ECO:0000313" key="2">
    <source>
        <dbReference type="Proteomes" id="UP000823821"/>
    </source>
</evidence>
<name>A0A9D2HN44_9BACT</name>
<dbReference type="AlphaFoldDB" id="A0A9D2HN44"/>
<organism evidence="1 2">
    <name type="scientific">Candidatus Desulfovibrio intestinavium</name>
    <dbReference type="NCBI Taxonomy" id="2838534"/>
    <lineage>
        <taxon>Bacteria</taxon>
        <taxon>Pseudomonadati</taxon>
        <taxon>Thermodesulfobacteriota</taxon>
        <taxon>Desulfovibrionia</taxon>
        <taxon>Desulfovibrionales</taxon>
        <taxon>Desulfovibrionaceae</taxon>
        <taxon>Desulfovibrio</taxon>
    </lineage>
</organism>
<proteinExistence type="predicted"/>
<reference evidence="1" key="2">
    <citation type="submission" date="2021-04" db="EMBL/GenBank/DDBJ databases">
        <authorList>
            <person name="Gilroy R."/>
        </authorList>
    </citation>
    <scope>NUCLEOTIDE SEQUENCE</scope>
    <source>
        <strain evidence="1">5032</strain>
    </source>
</reference>
<gene>
    <name evidence="1" type="ORF">H9784_10325</name>
</gene>
<comment type="caution">
    <text evidence="1">The sequence shown here is derived from an EMBL/GenBank/DDBJ whole genome shotgun (WGS) entry which is preliminary data.</text>
</comment>
<sequence length="265" mass="28478">MIEGINIRCNVGPFEVLRSPRLTLTFRRRAVVSRAEIDLPDPDGSIRAGLAVTQAVRVRFGHRGEGGTWQDWQGTVREIEQAGPDIVRVTALGLEKALLDTTVTLAMHGESSRAVASRLLSSTGLAVAGCEIPAATLPHIVFSGCTVARAIKQLAVTLERSFGHDLSRHAVWLGASGLYWSDGAEPGDVHVVQSADNLLTHSPDPAGMSHVWATLLPGLTANRMIRIRDARRGFSALVMAQSVYHELGSGGNRTMIGYGRDEGWG</sequence>
<evidence type="ECO:0000313" key="1">
    <source>
        <dbReference type="EMBL" id="HJA79940.1"/>
    </source>
</evidence>
<dbReference type="Proteomes" id="UP000823821">
    <property type="component" value="Unassembled WGS sequence"/>
</dbReference>
<accession>A0A9D2HN44</accession>
<protein>
    <submittedName>
        <fullName evidence="1">Uncharacterized protein</fullName>
    </submittedName>
</protein>